<dbReference type="InterPro" id="IPR000757">
    <property type="entry name" value="Beta-glucanase-like"/>
</dbReference>
<comment type="caution">
    <text evidence="4">The sequence shown here is derived from an EMBL/GenBank/DDBJ whole genome shotgun (WGS) entry which is preliminary data.</text>
</comment>
<keyword evidence="2" id="KW-0732">Signal</keyword>
<dbReference type="InterPro" id="IPR013320">
    <property type="entry name" value="ConA-like_dom_sf"/>
</dbReference>
<feature type="domain" description="GH16" evidence="3">
    <location>
        <begin position="7"/>
        <end position="287"/>
    </location>
</feature>
<dbReference type="AlphaFoldDB" id="A0A7X0LLA4"/>
<evidence type="ECO:0000313" key="4">
    <source>
        <dbReference type="EMBL" id="MBB6429783.1"/>
    </source>
</evidence>
<dbReference type="Proteomes" id="UP000541810">
    <property type="component" value="Unassembled WGS sequence"/>
</dbReference>
<reference evidence="4 5" key="1">
    <citation type="submission" date="2020-08" db="EMBL/GenBank/DDBJ databases">
        <title>Genomic Encyclopedia of Type Strains, Phase IV (KMG-IV): sequencing the most valuable type-strain genomes for metagenomic binning, comparative biology and taxonomic classification.</title>
        <authorList>
            <person name="Goeker M."/>
        </authorList>
    </citation>
    <scope>NUCLEOTIDE SEQUENCE [LARGE SCALE GENOMIC DNA]</scope>
    <source>
        <strain evidence="4 5">DSM 103725</strain>
    </source>
</reference>
<feature type="chain" id="PRO_5030610214" description="GH16 domain-containing protein" evidence="2">
    <location>
        <begin position="31"/>
        <end position="425"/>
    </location>
</feature>
<name>A0A7X0LLA4_9BACT</name>
<proteinExistence type="inferred from homology"/>
<evidence type="ECO:0000259" key="3">
    <source>
        <dbReference type="PROSITE" id="PS51762"/>
    </source>
</evidence>
<gene>
    <name evidence="4" type="ORF">HNQ40_001589</name>
</gene>
<evidence type="ECO:0000256" key="1">
    <source>
        <dbReference type="ARBA" id="ARBA00006865"/>
    </source>
</evidence>
<dbReference type="EMBL" id="JACHGY010000001">
    <property type="protein sequence ID" value="MBB6429783.1"/>
    <property type="molecule type" value="Genomic_DNA"/>
</dbReference>
<dbReference type="PROSITE" id="PS51762">
    <property type="entry name" value="GH16_2"/>
    <property type="match status" value="1"/>
</dbReference>
<dbReference type="SUPFAM" id="SSF49899">
    <property type="entry name" value="Concanavalin A-like lectins/glucanases"/>
    <property type="match status" value="1"/>
</dbReference>
<comment type="similarity">
    <text evidence="1">Belongs to the glycosyl hydrolase 16 family.</text>
</comment>
<feature type="signal peptide" evidence="2">
    <location>
        <begin position="1"/>
        <end position="30"/>
    </location>
</feature>
<protein>
    <recommendedName>
        <fullName evidence="3">GH16 domain-containing protein</fullName>
    </recommendedName>
</protein>
<dbReference type="GO" id="GO:0005975">
    <property type="term" value="P:carbohydrate metabolic process"/>
    <property type="evidence" value="ECO:0007669"/>
    <property type="project" value="InterPro"/>
</dbReference>
<dbReference type="GO" id="GO:0004553">
    <property type="term" value="F:hydrolase activity, hydrolyzing O-glycosyl compounds"/>
    <property type="evidence" value="ECO:0007669"/>
    <property type="project" value="InterPro"/>
</dbReference>
<sequence>MYTQPQNRWSHYILSLIAGVAFTAAAPLFAQPHTGDPEESFAPDGYELAWEDDFNGHQLDHDKWFYRNGIDRGRTVMSRDNVILDHGHLNLVVQSGDFRINRETYPYYNGERDTFNYVGAGVISDWRFSLGYYEARSKMLDAHYWHPAYWLEVVNADDDNNLLRFHNRAEIDIMECEPQWPVAQSIRVHDWLTGGEHRKLPPKDPKTKHNMTIASDQSLGWYVWGMELTEDQAIFFENGRHVVTVDIPDDYRRDPMNIILSCVTIKDPEDSGIQKFDWVRYHEPASLRESDRKECERLIQFTSLVGPDFMDERDTEASNGWRQRASNAKKGDFVTYRVYVNEPGEYAVKLRTFAEDDATGAWRLTIDGEKQGKPIRADKSTGYVEWELGTKAFAEKGYAEFTLTCVNAKGKGAVLDFDWIELVKE</sequence>
<dbReference type="RefSeq" id="WP_184677345.1">
    <property type="nucleotide sequence ID" value="NZ_JACHGY010000001.1"/>
</dbReference>
<dbReference type="Gene3D" id="2.60.120.200">
    <property type="match status" value="1"/>
</dbReference>
<organism evidence="4 5">
    <name type="scientific">Algisphaera agarilytica</name>
    <dbReference type="NCBI Taxonomy" id="1385975"/>
    <lineage>
        <taxon>Bacteria</taxon>
        <taxon>Pseudomonadati</taxon>
        <taxon>Planctomycetota</taxon>
        <taxon>Phycisphaerae</taxon>
        <taxon>Phycisphaerales</taxon>
        <taxon>Phycisphaeraceae</taxon>
        <taxon>Algisphaera</taxon>
    </lineage>
</organism>
<accession>A0A7X0LLA4</accession>
<evidence type="ECO:0000256" key="2">
    <source>
        <dbReference type="SAM" id="SignalP"/>
    </source>
</evidence>
<dbReference type="Gene3D" id="2.60.120.260">
    <property type="entry name" value="Galactose-binding domain-like"/>
    <property type="match status" value="1"/>
</dbReference>
<keyword evidence="5" id="KW-1185">Reference proteome</keyword>
<evidence type="ECO:0000313" key="5">
    <source>
        <dbReference type="Proteomes" id="UP000541810"/>
    </source>
</evidence>